<dbReference type="InterPro" id="IPR052895">
    <property type="entry name" value="HetReg/Transcr_Mod"/>
</dbReference>
<organism evidence="2 3">
    <name type="scientific">Amniculicola lignicola CBS 123094</name>
    <dbReference type="NCBI Taxonomy" id="1392246"/>
    <lineage>
        <taxon>Eukaryota</taxon>
        <taxon>Fungi</taxon>
        <taxon>Dikarya</taxon>
        <taxon>Ascomycota</taxon>
        <taxon>Pezizomycotina</taxon>
        <taxon>Dothideomycetes</taxon>
        <taxon>Pleosporomycetidae</taxon>
        <taxon>Pleosporales</taxon>
        <taxon>Amniculicolaceae</taxon>
        <taxon>Amniculicola</taxon>
    </lineage>
</organism>
<protein>
    <recommendedName>
        <fullName evidence="1">Heterokaryon incompatibility domain-containing protein</fullName>
    </recommendedName>
</protein>
<proteinExistence type="predicted"/>
<reference evidence="2" key="1">
    <citation type="journal article" date="2020" name="Stud. Mycol.">
        <title>101 Dothideomycetes genomes: a test case for predicting lifestyles and emergence of pathogens.</title>
        <authorList>
            <person name="Haridas S."/>
            <person name="Albert R."/>
            <person name="Binder M."/>
            <person name="Bloem J."/>
            <person name="Labutti K."/>
            <person name="Salamov A."/>
            <person name="Andreopoulos B."/>
            <person name="Baker S."/>
            <person name="Barry K."/>
            <person name="Bills G."/>
            <person name="Bluhm B."/>
            <person name="Cannon C."/>
            <person name="Castanera R."/>
            <person name="Culley D."/>
            <person name="Daum C."/>
            <person name="Ezra D."/>
            <person name="Gonzalez J."/>
            <person name="Henrissat B."/>
            <person name="Kuo A."/>
            <person name="Liang C."/>
            <person name="Lipzen A."/>
            <person name="Lutzoni F."/>
            <person name="Magnuson J."/>
            <person name="Mondo S."/>
            <person name="Nolan M."/>
            <person name="Ohm R."/>
            <person name="Pangilinan J."/>
            <person name="Park H.-J."/>
            <person name="Ramirez L."/>
            <person name="Alfaro M."/>
            <person name="Sun H."/>
            <person name="Tritt A."/>
            <person name="Yoshinaga Y."/>
            <person name="Zwiers L.-H."/>
            <person name="Turgeon B."/>
            <person name="Goodwin S."/>
            <person name="Spatafora J."/>
            <person name="Crous P."/>
            <person name="Grigoriev I."/>
        </authorList>
    </citation>
    <scope>NUCLEOTIDE SEQUENCE</scope>
    <source>
        <strain evidence="2">CBS 123094</strain>
    </source>
</reference>
<dbReference type="InterPro" id="IPR010730">
    <property type="entry name" value="HET"/>
</dbReference>
<dbReference type="Proteomes" id="UP000799779">
    <property type="component" value="Unassembled WGS sequence"/>
</dbReference>
<gene>
    <name evidence="2" type="ORF">P154DRAFT_436913</name>
</gene>
<evidence type="ECO:0000313" key="2">
    <source>
        <dbReference type="EMBL" id="KAF1999555.1"/>
    </source>
</evidence>
<keyword evidence="3" id="KW-1185">Reference proteome</keyword>
<dbReference type="PANTHER" id="PTHR24148:SF73">
    <property type="entry name" value="HET DOMAIN PROTEIN (AFU_ORTHOLOGUE AFUA_8G01020)"/>
    <property type="match status" value="1"/>
</dbReference>
<dbReference type="PANTHER" id="PTHR24148">
    <property type="entry name" value="ANKYRIN REPEAT DOMAIN-CONTAINING PROTEIN 39 HOMOLOG-RELATED"/>
    <property type="match status" value="1"/>
</dbReference>
<feature type="domain" description="Heterokaryon incompatibility" evidence="1">
    <location>
        <begin position="16"/>
        <end position="71"/>
    </location>
</feature>
<dbReference type="Pfam" id="PF06985">
    <property type="entry name" value="HET"/>
    <property type="match status" value="1"/>
</dbReference>
<feature type="non-terminal residue" evidence="2">
    <location>
        <position position="1"/>
    </location>
</feature>
<name>A0A6A5WKB9_9PLEO</name>
<dbReference type="OrthoDB" id="3553147at2759"/>
<dbReference type="AlphaFoldDB" id="A0A6A5WKB9"/>
<accession>A0A6A5WKB9</accession>
<evidence type="ECO:0000313" key="3">
    <source>
        <dbReference type="Proteomes" id="UP000799779"/>
    </source>
</evidence>
<evidence type="ECO:0000259" key="1">
    <source>
        <dbReference type="Pfam" id="PF06985"/>
    </source>
</evidence>
<sequence length="72" mass="8060">VQCTITHSEISEDNTYTCLSYVWGNPNDEGGPFPILMNDKTFMVGNNLHGFLEVASKKYSQEDLWVDATCIA</sequence>
<dbReference type="EMBL" id="ML977595">
    <property type="protein sequence ID" value="KAF1999555.1"/>
    <property type="molecule type" value="Genomic_DNA"/>
</dbReference>